<proteinExistence type="predicted"/>
<feature type="non-terminal residue" evidence="2">
    <location>
        <position position="271"/>
    </location>
</feature>
<organism evidence="2 3">
    <name type="scientific">Albula glossodonta</name>
    <name type="common">roundjaw bonefish</name>
    <dbReference type="NCBI Taxonomy" id="121402"/>
    <lineage>
        <taxon>Eukaryota</taxon>
        <taxon>Metazoa</taxon>
        <taxon>Chordata</taxon>
        <taxon>Craniata</taxon>
        <taxon>Vertebrata</taxon>
        <taxon>Euteleostomi</taxon>
        <taxon>Actinopterygii</taxon>
        <taxon>Neopterygii</taxon>
        <taxon>Teleostei</taxon>
        <taxon>Albuliformes</taxon>
        <taxon>Albulidae</taxon>
        <taxon>Albula</taxon>
    </lineage>
</organism>
<protein>
    <submittedName>
        <fullName evidence="2">Uncharacterized protein</fullName>
    </submittedName>
</protein>
<sequence>GEELRAQWRVLEEQGRRAMERVREEAERERRSSLALQKKVVELQTRLQEMESEARLQQREQAAALTAEGQREMSRLREALHMAKGETQALQAALAERGRSQEEGVLRAEQQQKGWAAELGAECQCLQELLEHCGATRGTLQLPHNPTVAQVVQTLRATREQLCTLFGRLQQDERELRIQREQMAVEREQALDSLRERLIQEHIEELSGLQRTQLREGVGEPGGVAASLRRQLRDKDSELREVQRNMSRWKEQTAARLARKFEEELTAELER</sequence>
<keyword evidence="1" id="KW-0175">Coiled coil</keyword>
<dbReference type="EMBL" id="JAFBMS010000002">
    <property type="protein sequence ID" value="KAG9354923.1"/>
    <property type="molecule type" value="Genomic_DNA"/>
</dbReference>
<name>A0A8T2PUA6_9TELE</name>
<dbReference type="Proteomes" id="UP000824540">
    <property type="component" value="Unassembled WGS sequence"/>
</dbReference>
<evidence type="ECO:0000313" key="3">
    <source>
        <dbReference type="Proteomes" id="UP000824540"/>
    </source>
</evidence>
<accession>A0A8T2PUA6</accession>
<evidence type="ECO:0000256" key="1">
    <source>
        <dbReference type="SAM" id="Coils"/>
    </source>
</evidence>
<comment type="caution">
    <text evidence="2">The sequence shown here is derived from an EMBL/GenBank/DDBJ whole genome shotgun (WGS) entry which is preliminary data.</text>
</comment>
<gene>
    <name evidence="2" type="ORF">JZ751_001636</name>
</gene>
<evidence type="ECO:0000313" key="2">
    <source>
        <dbReference type="EMBL" id="KAG9354923.1"/>
    </source>
</evidence>
<dbReference type="AlphaFoldDB" id="A0A8T2PUA6"/>
<keyword evidence="3" id="KW-1185">Reference proteome</keyword>
<feature type="coiled-coil region" evidence="1">
    <location>
        <begin position="19"/>
        <end position="60"/>
    </location>
</feature>
<feature type="coiled-coil region" evidence="1">
    <location>
        <begin position="225"/>
        <end position="252"/>
    </location>
</feature>
<reference evidence="2" key="1">
    <citation type="thesis" date="2021" institute="BYU ScholarsArchive" country="Provo, UT, USA">
        <title>Applications of and Algorithms for Genome Assembly and Genomic Analyses with an Emphasis on Marine Teleosts.</title>
        <authorList>
            <person name="Pickett B.D."/>
        </authorList>
    </citation>
    <scope>NUCLEOTIDE SEQUENCE</scope>
    <source>
        <strain evidence="2">HI-2016</strain>
    </source>
</reference>
<dbReference type="OrthoDB" id="6158625at2759"/>